<evidence type="ECO:0000313" key="7">
    <source>
        <dbReference type="EMBL" id="TVU48292.1"/>
    </source>
</evidence>
<dbReference type="InterPro" id="IPR036955">
    <property type="entry name" value="AP2/ERF_dom_sf"/>
</dbReference>
<feature type="domain" description="AP2/ERF" evidence="6">
    <location>
        <begin position="41"/>
        <end position="99"/>
    </location>
</feature>
<dbReference type="Gene3D" id="3.30.730.10">
    <property type="entry name" value="AP2/ERF domain"/>
    <property type="match status" value="1"/>
</dbReference>
<dbReference type="SUPFAM" id="SSF54171">
    <property type="entry name" value="DNA-binding domain"/>
    <property type="match status" value="1"/>
</dbReference>
<keyword evidence="3" id="KW-0238">DNA-binding</keyword>
<dbReference type="GO" id="GO:0005634">
    <property type="term" value="C:nucleus"/>
    <property type="evidence" value="ECO:0007669"/>
    <property type="project" value="UniProtKB-SubCell"/>
</dbReference>
<dbReference type="Gramene" id="TVU48292">
    <property type="protein sequence ID" value="TVU48292"/>
    <property type="gene ID" value="EJB05_07923"/>
</dbReference>
<keyword evidence="8" id="KW-1185">Reference proteome</keyword>
<dbReference type="AlphaFoldDB" id="A0A5J9WHW2"/>
<dbReference type="PROSITE" id="PS51032">
    <property type="entry name" value="AP2_ERF"/>
    <property type="match status" value="1"/>
</dbReference>
<dbReference type="SMART" id="SM00380">
    <property type="entry name" value="AP2"/>
    <property type="match status" value="1"/>
</dbReference>
<feature type="non-terminal residue" evidence="7">
    <location>
        <position position="1"/>
    </location>
</feature>
<gene>
    <name evidence="7" type="ORF">EJB05_07923</name>
</gene>
<keyword evidence="2" id="KW-0805">Transcription regulation</keyword>
<evidence type="ECO:0000256" key="5">
    <source>
        <dbReference type="ARBA" id="ARBA00023242"/>
    </source>
</evidence>
<name>A0A5J9WHW2_9POAL</name>
<dbReference type="GO" id="GO:0003700">
    <property type="term" value="F:DNA-binding transcription factor activity"/>
    <property type="evidence" value="ECO:0007669"/>
    <property type="project" value="InterPro"/>
</dbReference>
<comment type="subcellular location">
    <subcellularLocation>
        <location evidence="1">Nucleus</location>
    </subcellularLocation>
</comment>
<dbReference type="InterPro" id="IPR001471">
    <property type="entry name" value="AP2/ERF_dom"/>
</dbReference>
<evidence type="ECO:0000256" key="3">
    <source>
        <dbReference type="ARBA" id="ARBA00023125"/>
    </source>
</evidence>
<sequence>MTMTTAPAPGAGTLRPPAISGAAATAAAATKPAAPALPRFRYTGVQQSPSSGVWTAHVDDPDLLGPRVIGAFADEHAAALAHDRVAIAFHGDGARINFGPAFHPVERQFLRRCRMRRADIDVCAIVADGSYEARYATFLRAVFALERYGEFLDVMIQFFIDRAAEIGMEALEAGGDKLVAKFVAMHRNKAVDPAWRGWYNRKVAQCLVEMERQKQIKQQQFTEQKATNKSSSSTVLSRPLFDGFVSCVKEPPPATCWILTISATVKSTF</sequence>
<keyword evidence="4" id="KW-0804">Transcription</keyword>
<evidence type="ECO:0000256" key="2">
    <source>
        <dbReference type="ARBA" id="ARBA00023015"/>
    </source>
</evidence>
<dbReference type="EMBL" id="RWGY01000004">
    <property type="protein sequence ID" value="TVU48292.1"/>
    <property type="molecule type" value="Genomic_DNA"/>
</dbReference>
<evidence type="ECO:0000256" key="4">
    <source>
        <dbReference type="ARBA" id="ARBA00023163"/>
    </source>
</evidence>
<accession>A0A5J9WHW2</accession>
<dbReference type="Proteomes" id="UP000324897">
    <property type="component" value="Chromosome 5"/>
</dbReference>
<evidence type="ECO:0000259" key="6">
    <source>
        <dbReference type="PROSITE" id="PS51032"/>
    </source>
</evidence>
<proteinExistence type="predicted"/>
<reference evidence="7 8" key="1">
    <citation type="journal article" date="2019" name="Sci. Rep.">
        <title>A high-quality genome of Eragrostis curvula grass provides insights into Poaceae evolution and supports new strategies to enhance forage quality.</title>
        <authorList>
            <person name="Carballo J."/>
            <person name="Santos B.A.C.M."/>
            <person name="Zappacosta D."/>
            <person name="Garbus I."/>
            <person name="Selva J.P."/>
            <person name="Gallo C.A."/>
            <person name="Diaz A."/>
            <person name="Albertini E."/>
            <person name="Caccamo M."/>
            <person name="Echenique V."/>
        </authorList>
    </citation>
    <scope>NUCLEOTIDE SEQUENCE [LARGE SCALE GENOMIC DNA]</scope>
    <source>
        <strain evidence="8">cv. Victoria</strain>
        <tissue evidence="7">Leaf</tissue>
    </source>
</reference>
<evidence type="ECO:0000313" key="8">
    <source>
        <dbReference type="Proteomes" id="UP000324897"/>
    </source>
</evidence>
<evidence type="ECO:0000256" key="1">
    <source>
        <dbReference type="ARBA" id="ARBA00004123"/>
    </source>
</evidence>
<organism evidence="7 8">
    <name type="scientific">Eragrostis curvula</name>
    <name type="common">weeping love grass</name>
    <dbReference type="NCBI Taxonomy" id="38414"/>
    <lineage>
        <taxon>Eukaryota</taxon>
        <taxon>Viridiplantae</taxon>
        <taxon>Streptophyta</taxon>
        <taxon>Embryophyta</taxon>
        <taxon>Tracheophyta</taxon>
        <taxon>Spermatophyta</taxon>
        <taxon>Magnoliopsida</taxon>
        <taxon>Liliopsida</taxon>
        <taxon>Poales</taxon>
        <taxon>Poaceae</taxon>
        <taxon>PACMAD clade</taxon>
        <taxon>Chloridoideae</taxon>
        <taxon>Eragrostideae</taxon>
        <taxon>Eragrostidinae</taxon>
        <taxon>Eragrostis</taxon>
    </lineage>
</organism>
<comment type="caution">
    <text evidence="7">The sequence shown here is derived from an EMBL/GenBank/DDBJ whole genome shotgun (WGS) entry which is preliminary data.</text>
</comment>
<protein>
    <recommendedName>
        <fullName evidence="6">AP2/ERF domain-containing protein</fullName>
    </recommendedName>
</protein>
<dbReference type="InterPro" id="IPR016177">
    <property type="entry name" value="DNA-bd_dom_sf"/>
</dbReference>
<dbReference type="GO" id="GO:0003677">
    <property type="term" value="F:DNA binding"/>
    <property type="evidence" value="ECO:0007669"/>
    <property type="project" value="UniProtKB-KW"/>
</dbReference>
<dbReference type="OrthoDB" id="676202at2759"/>
<keyword evidence="5" id="KW-0539">Nucleus</keyword>